<comment type="subcellular location">
    <subcellularLocation>
        <location evidence="6">Cytoplasm</location>
    </subcellularLocation>
</comment>
<dbReference type="HAMAP" id="MF_01105">
    <property type="entry name" value="N_acetyl_glu_synth"/>
    <property type="match status" value="1"/>
</dbReference>
<dbReference type="SUPFAM" id="SSF53633">
    <property type="entry name" value="Carbamate kinase-like"/>
    <property type="match status" value="1"/>
</dbReference>
<dbReference type="PIRSF" id="PIRSF000423">
    <property type="entry name" value="ArgA"/>
    <property type="match status" value="1"/>
</dbReference>
<evidence type="ECO:0000256" key="2">
    <source>
        <dbReference type="ARBA" id="ARBA00009145"/>
    </source>
</evidence>
<gene>
    <name evidence="6" type="primary">argA</name>
    <name evidence="8" type="ORF">SAMN02745130_00550</name>
</gene>
<accession>A0A1T4VXP2</accession>
<dbReference type="Pfam" id="PF13508">
    <property type="entry name" value="Acetyltransf_7"/>
    <property type="match status" value="1"/>
</dbReference>
<dbReference type="GO" id="GO:0004042">
    <property type="term" value="F:L-glutamate N-acetyltransferase activity"/>
    <property type="evidence" value="ECO:0007669"/>
    <property type="project" value="UniProtKB-UniRule"/>
</dbReference>
<keyword evidence="3 6" id="KW-0808">Transferase</keyword>
<dbReference type="EMBL" id="FUYB01000002">
    <property type="protein sequence ID" value="SKA69697.1"/>
    <property type="molecule type" value="Genomic_DNA"/>
</dbReference>
<dbReference type="InterPro" id="IPR036393">
    <property type="entry name" value="AceGlu_kinase-like_sf"/>
</dbReference>
<name>A0A1T4VXP2_9GAMM</name>
<evidence type="ECO:0000256" key="1">
    <source>
        <dbReference type="ARBA" id="ARBA00004925"/>
    </source>
</evidence>
<dbReference type="InterPro" id="IPR000182">
    <property type="entry name" value="GNAT_dom"/>
</dbReference>
<dbReference type="PANTHER" id="PTHR30602">
    <property type="entry name" value="AMINO-ACID ACETYLTRANSFERASE"/>
    <property type="match status" value="1"/>
</dbReference>
<dbReference type="Proteomes" id="UP000190460">
    <property type="component" value="Unassembled WGS sequence"/>
</dbReference>
<evidence type="ECO:0000256" key="3">
    <source>
        <dbReference type="ARBA" id="ARBA00022679"/>
    </source>
</evidence>
<dbReference type="AlphaFoldDB" id="A0A1T4VXP2"/>
<comment type="pathway">
    <text evidence="1 6">Amino-acid biosynthesis; L-arginine biosynthesis; N(2)-acetyl-L-ornithine from L-glutamate: step 1/4.</text>
</comment>
<organism evidence="8 9">
    <name type="scientific">Thiothrix eikelboomii</name>
    <dbReference type="NCBI Taxonomy" id="92487"/>
    <lineage>
        <taxon>Bacteria</taxon>
        <taxon>Pseudomonadati</taxon>
        <taxon>Pseudomonadota</taxon>
        <taxon>Gammaproteobacteria</taxon>
        <taxon>Thiotrichales</taxon>
        <taxon>Thiotrichaceae</taxon>
        <taxon>Thiothrix</taxon>
    </lineage>
</organism>
<sequence>MSDTNKINTKLVDCNSVEFFREASPYIHKHRDKIFVIAFPGEVLEQTNFRRILQDIAIIAALGAKIVLVHGTRPQIDRRLEQLQQPIRFHEGMRITDQAALEAAQEACGAARIKIENALTYMLAQPGLGNIGPGVISGNFVTARPLGVLEGVDYGYSGQIRRIRHNFIRQQLENRHIVLLSPLGYSPTGEAYNLRYEQLAIEAAQALEADKVMLLDETSFDLPNNLTIEEAEAYVDHHDMLPQIIAALKHKVGRVHLLDANVDGILLTELYTRDGIGCMISADAYETIRAAGVDDISGILDVIRPLEQAGILVKRSREQLELEVNRFQVFVRDQKIIGCAALYDTADPHIGELACLAVDPHYRTANRGDRLLQAITQLAKTQHKKKLLVLTTQTTDWFRERGFVDAEIADLPENKKQVYNHKRNSKVMFKTL</sequence>
<comment type="miscellaneous">
    <text evidence="6">In bacteria which possess the bifunctional enzyme ornithine acetyltransferase/N-acetylglutamate synthase (ArgJ), ArgA fulfills an anaplerotic role.</text>
</comment>
<keyword evidence="4 6" id="KW-0012">Acyltransferase</keyword>
<dbReference type="EC" id="2.3.1.1" evidence="6"/>
<dbReference type="Pfam" id="PF00696">
    <property type="entry name" value="AA_kinase"/>
    <property type="match status" value="1"/>
</dbReference>
<dbReference type="GO" id="GO:0006526">
    <property type="term" value="P:L-arginine biosynthetic process"/>
    <property type="evidence" value="ECO:0007669"/>
    <property type="project" value="UniProtKB-UniRule"/>
</dbReference>
<keyword evidence="9" id="KW-1185">Reference proteome</keyword>
<evidence type="ECO:0000256" key="4">
    <source>
        <dbReference type="ARBA" id="ARBA00023315"/>
    </source>
</evidence>
<keyword evidence="6" id="KW-0963">Cytoplasm</keyword>
<dbReference type="InterPro" id="IPR010167">
    <property type="entry name" value="NH2A_AcTrfase"/>
</dbReference>
<dbReference type="RefSeq" id="WP_078921041.1">
    <property type="nucleotide sequence ID" value="NZ_FUYB01000002.1"/>
</dbReference>
<dbReference type="CDD" id="cd04301">
    <property type="entry name" value="NAT_SF"/>
    <property type="match status" value="1"/>
</dbReference>
<dbReference type="NCBIfam" id="TIGR01890">
    <property type="entry name" value="N-Ac-Glu-synth"/>
    <property type="match status" value="1"/>
</dbReference>
<dbReference type="SUPFAM" id="SSF55729">
    <property type="entry name" value="Acyl-CoA N-acyltransferases (Nat)"/>
    <property type="match status" value="1"/>
</dbReference>
<comment type="similarity">
    <text evidence="2 6">Belongs to the acetyltransferase family. ArgA subfamily.</text>
</comment>
<evidence type="ECO:0000313" key="9">
    <source>
        <dbReference type="Proteomes" id="UP000190460"/>
    </source>
</evidence>
<dbReference type="GO" id="GO:0005737">
    <property type="term" value="C:cytoplasm"/>
    <property type="evidence" value="ECO:0007669"/>
    <property type="project" value="UniProtKB-SubCell"/>
</dbReference>
<keyword evidence="6" id="KW-0055">Arginine biosynthesis</keyword>
<dbReference type="PANTHER" id="PTHR30602:SF12">
    <property type="entry name" value="AMINO-ACID ACETYLTRANSFERASE NAGS1, CHLOROPLASTIC-RELATED"/>
    <property type="match status" value="1"/>
</dbReference>
<evidence type="ECO:0000313" key="8">
    <source>
        <dbReference type="EMBL" id="SKA69697.1"/>
    </source>
</evidence>
<evidence type="ECO:0000256" key="5">
    <source>
        <dbReference type="ARBA" id="ARBA00048372"/>
    </source>
</evidence>
<dbReference type="InterPro" id="IPR016181">
    <property type="entry name" value="Acyl_CoA_acyltransferase"/>
</dbReference>
<reference evidence="8 9" key="1">
    <citation type="submission" date="2017-02" db="EMBL/GenBank/DDBJ databases">
        <authorList>
            <person name="Peterson S.W."/>
        </authorList>
    </citation>
    <scope>NUCLEOTIDE SEQUENCE [LARGE SCALE GENOMIC DNA]</scope>
    <source>
        <strain evidence="8 9">ATCC 49788</strain>
    </source>
</reference>
<evidence type="ECO:0000259" key="7">
    <source>
        <dbReference type="PROSITE" id="PS51186"/>
    </source>
</evidence>
<dbReference type="NCBIfam" id="NF003641">
    <property type="entry name" value="PRK05279.1"/>
    <property type="match status" value="1"/>
</dbReference>
<dbReference type="Gene3D" id="3.40.1160.10">
    <property type="entry name" value="Acetylglutamate kinase-like"/>
    <property type="match status" value="1"/>
</dbReference>
<dbReference type="STRING" id="92487.SAMN02745130_00550"/>
<keyword evidence="6" id="KW-0028">Amino-acid biosynthesis</keyword>
<feature type="domain" description="N-acetyltransferase" evidence="7">
    <location>
        <begin position="286"/>
        <end position="432"/>
    </location>
</feature>
<dbReference type="Gene3D" id="3.40.630.30">
    <property type="match status" value="1"/>
</dbReference>
<proteinExistence type="inferred from homology"/>
<dbReference type="PROSITE" id="PS51186">
    <property type="entry name" value="GNAT"/>
    <property type="match status" value="1"/>
</dbReference>
<protein>
    <recommendedName>
        <fullName evidence="6">Amino-acid acetyltransferase</fullName>
        <ecNumber evidence="6">2.3.1.1</ecNumber>
    </recommendedName>
    <alternativeName>
        <fullName evidence="6">N-acetylglutamate synthase</fullName>
        <shortName evidence="6">AGS</shortName>
        <shortName evidence="6">NAGS</shortName>
    </alternativeName>
</protein>
<dbReference type="InterPro" id="IPR001048">
    <property type="entry name" value="Asp/Glu/Uridylate_kinase"/>
</dbReference>
<dbReference type="UniPathway" id="UPA00068">
    <property type="reaction ID" value="UER00106"/>
</dbReference>
<evidence type="ECO:0000256" key="6">
    <source>
        <dbReference type="HAMAP-Rule" id="MF_01105"/>
    </source>
</evidence>
<comment type="catalytic activity">
    <reaction evidence="5 6">
        <text>L-glutamate + acetyl-CoA = N-acetyl-L-glutamate + CoA + H(+)</text>
        <dbReference type="Rhea" id="RHEA:24292"/>
        <dbReference type="ChEBI" id="CHEBI:15378"/>
        <dbReference type="ChEBI" id="CHEBI:29985"/>
        <dbReference type="ChEBI" id="CHEBI:44337"/>
        <dbReference type="ChEBI" id="CHEBI:57287"/>
        <dbReference type="ChEBI" id="CHEBI:57288"/>
        <dbReference type="EC" id="2.3.1.1"/>
    </reaction>
</comment>